<dbReference type="Gene3D" id="2.60.120.590">
    <property type="entry name" value="Alpha-ketoglutarate-dependent dioxygenase AlkB-like"/>
    <property type="match status" value="1"/>
</dbReference>
<dbReference type="AlphaFoldDB" id="F0VGV6"/>
<feature type="compositionally biased region" description="Basic and acidic residues" evidence="6">
    <location>
        <begin position="486"/>
        <end position="495"/>
    </location>
</feature>
<dbReference type="VEuPathDB" id="ToxoDB:NCLIV_027390"/>
<feature type="region of interest" description="Disordered" evidence="6">
    <location>
        <begin position="1"/>
        <end position="32"/>
    </location>
</feature>
<keyword evidence="4 5" id="KW-0408">Iron</keyword>
<evidence type="ECO:0000256" key="1">
    <source>
        <dbReference type="ARBA" id="ARBA00022723"/>
    </source>
</evidence>
<sequence>MKTSTASRKGGMSRQHGCMQGRTGEGGSGSSVDAYKERETLLRAQSWESIFISQVLRLTAGRHETSSGVDKSLTTAPTPQKESAEQPLLSCEKEGISRKSGEETTDATLGQDGCRRGLPSRNAERVREAGDGKRGQQARGRREELRGETGEEAERTGKVEEAESEGGEGDCCPSALVTKEDREDASDFELIGGLPLPDQTLRFDALELRQLLDRTPQALLPVLSSEKRSFSSPSSPALPTSRSSVSAEPNPVTDSAPRPPLSSAPIHSSLRCSSPSSPGASGLPSSSPSSVSSGSSSSSPCVSSLLSVSDSSAGSPAVALSPSLSSRILTSEEVSLSLGASARLAVYEVCTGALLLPAFLSESEQLYLARECLSVYSRPPHICNICNLLGARETPEAASSSLPSSAEKRGQGNGNLCEDGQSRSSSPKENLERKAGEGESSRDAHEPVACRQFDGDLSRENPSVFVKNQLRWVTLGRHYDWTRRAYEDEGEERPSRAPSSLGRASAAEDTKRRGESRTEHLENQPGACGEDAAASSSCCPSSSLPTLPTCPPTSPSFDRSCLSAPCLGSSESSKWSTNGSAREETDTQSRTESSALPTESPAEAKVETGSEQPGPEAANTKQREGCGVASSGEKGEAREEEREDERGEEREAERQTTTKTTRTDRGLGDEKANVNHAGLPRFPPALEKLCDDILQFAEPFLQGATAAGCKRPKMNAAILNVYRKGDRLRGHKDDAERVEAPLISISLGQPAIFLLGGVSRQVAPKAVVLRSGDVLVLSGPARWAVHGVPKLLYYTSVTSVPARRRRRKPKGAVATPSGMKAQRPETSVQGGRRLHDRKTRETVTSTVRGVLEETGLTHLSALDAEGSLRLLKSEKRRENLHSAAIPHWVNLLESRRHRSGTTFSDAADNSSRGGGVSRSDNEPGRFEKVPWPTLDDVDAWLGELRLNLSCRYDNHPH</sequence>
<proteinExistence type="predicted"/>
<feature type="binding site" evidence="5">
    <location>
        <position position="733"/>
    </location>
    <ligand>
        <name>Fe cation</name>
        <dbReference type="ChEBI" id="CHEBI:24875"/>
        <note>catalytic</note>
    </ligand>
</feature>
<comment type="cofactor">
    <cofactor evidence="5">
        <name>Fe(2+)</name>
        <dbReference type="ChEBI" id="CHEBI:29033"/>
    </cofactor>
    <text evidence="5">Binds 1 Fe(2+) ion per subunit.</text>
</comment>
<dbReference type="PANTHER" id="PTHR16557">
    <property type="entry name" value="ALKYLATED DNA REPAIR PROTEIN ALKB-RELATED"/>
    <property type="match status" value="1"/>
</dbReference>
<feature type="compositionally biased region" description="Low complexity" evidence="6">
    <location>
        <begin position="230"/>
        <end position="246"/>
    </location>
</feature>
<organism evidence="8 10">
    <name type="scientific">Neospora caninum (strain Liverpool)</name>
    <dbReference type="NCBI Taxonomy" id="572307"/>
    <lineage>
        <taxon>Eukaryota</taxon>
        <taxon>Sar</taxon>
        <taxon>Alveolata</taxon>
        <taxon>Apicomplexa</taxon>
        <taxon>Conoidasida</taxon>
        <taxon>Coccidia</taxon>
        <taxon>Eucoccidiorida</taxon>
        <taxon>Eimeriorina</taxon>
        <taxon>Sarcocystidae</taxon>
        <taxon>Neospora</taxon>
    </lineage>
</organism>
<feature type="compositionally biased region" description="Low complexity" evidence="6">
    <location>
        <begin position="535"/>
        <end position="547"/>
    </location>
</feature>
<feature type="domain" description="Fe2OG dioxygenase" evidence="7">
    <location>
        <begin position="713"/>
        <end position="849"/>
    </location>
</feature>
<evidence type="ECO:0000256" key="3">
    <source>
        <dbReference type="ARBA" id="ARBA00023002"/>
    </source>
</evidence>
<accession>F0VGV6</accession>
<dbReference type="EMBL" id="LN714482">
    <property type="protein sequence ID" value="CEL66935.1"/>
    <property type="molecule type" value="Genomic_DNA"/>
</dbReference>
<evidence type="ECO:0000313" key="10">
    <source>
        <dbReference type="Proteomes" id="UP000007494"/>
    </source>
</evidence>
<feature type="compositionally biased region" description="Polar residues" evidence="6">
    <location>
        <begin position="66"/>
        <end position="81"/>
    </location>
</feature>
<dbReference type="SUPFAM" id="SSF51197">
    <property type="entry name" value="Clavaminate synthase-like"/>
    <property type="match status" value="1"/>
</dbReference>
<dbReference type="Pfam" id="PF13532">
    <property type="entry name" value="2OG-FeII_Oxy_2"/>
    <property type="match status" value="1"/>
</dbReference>
<reference evidence="8" key="2">
    <citation type="submission" date="2011-03" db="EMBL/GenBank/DDBJ databases">
        <title>Comparative genomics and transcriptomics of Neospora caninum and Toxoplasma gondii.</title>
        <authorList>
            <person name="Reid A.J."/>
            <person name="Sohal A."/>
            <person name="Harris D."/>
            <person name="Quail M."/>
            <person name="Sanders M."/>
            <person name="Berriman M."/>
            <person name="Wastling J.M."/>
            <person name="Pain A."/>
        </authorList>
    </citation>
    <scope>NUCLEOTIDE SEQUENCE</scope>
    <source>
        <strain evidence="8">Liverpool</strain>
    </source>
</reference>
<evidence type="ECO:0000313" key="8">
    <source>
        <dbReference type="EMBL" id="CBZ52950.1"/>
    </source>
</evidence>
<keyword evidence="1 5" id="KW-0479">Metal-binding</keyword>
<reference evidence="8" key="1">
    <citation type="submission" date="2011-02" db="EMBL/GenBank/DDBJ databases">
        <authorList>
            <person name="Aslett M."/>
        </authorList>
    </citation>
    <scope>NUCLEOTIDE SEQUENCE</scope>
    <source>
        <strain evidence="8">Liverpool</strain>
    </source>
</reference>
<dbReference type="GO" id="GO:0046872">
    <property type="term" value="F:metal ion binding"/>
    <property type="evidence" value="ECO:0007669"/>
    <property type="project" value="UniProtKB-KW"/>
</dbReference>
<keyword evidence="3" id="KW-0560">Oxidoreductase</keyword>
<gene>
    <name evidence="9" type="ORF">BN1204_027390</name>
    <name evidence="8" type="ORF">NCLIV_027390</name>
</gene>
<feature type="compositionally biased region" description="Basic and acidic residues" evidence="6">
    <location>
        <begin position="122"/>
        <end position="161"/>
    </location>
</feature>
<feature type="region of interest" description="Disordered" evidence="6">
    <location>
        <begin position="397"/>
        <end position="447"/>
    </location>
</feature>
<dbReference type="EMBL" id="FR823389">
    <property type="protein sequence ID" value="CBZ52950.1"/>
    <property type="molecule type" value="Genomic_DNA"/>
</dbReference>
<evidence type="ECO:0000313" key="9">
    <source>
        <dbReference type="EMBL" id="CEL66935.1"/>
    </source>
</evidence>
<dbReference type="GO" id="GO:0051213">
    <property type="term" value="F:dioxygenase activity"/>
    <property type="evidence" value="ECO:0007669"/>
    <property type="project" value="UniProtKB-KW"/>
</dbReference>
<feature type="compositionally biased region" description="Polar residues" evidence="6">
    <location>
        <begin position="569"/>
        <end position="580"/>
    </location>
</feature>
<feature type="compositionally biased region" description="Basic and acidic residues" evidence="6">
    <location>
        <begin position="429"/>
        <end position="447"/>
    </location>
</feature>
<feature type="region of interest" description="Disordered" evidence="6">
    <location>
        <begin position="486"/>
        <end position="681"/>
    </location>
</feature>
<evidence type="ECO:0000256" key="5">
    <source>
        <dbReference type="PIRSR" id="PIRSR604574-2"/>
    </source>
</evidence>
<feature type="region of interest" description="Disordered" evidence="6">
    <location>
        <begin position="225"/>
        <end position="296"/>
    </location>
</feature>
<dbReference type="InterPro" id="IPR037151">
    <property type="entry name" value="AlkB-like_sf"/>
</dbReference>
<feature type="region of interest" description="Disordered" evidence="6">
    <location>
        <begin position="901"/>
        <end position="929"/>
    </location>
</feature>
<feature type="compositionally biased region" description="Low complexity" evidence="6">
    <location>
        <begin position="268"/>
        <end position="296"/>
    </location>
</feature>
<protein>
    <recommendedName>
        <fullName evidence="7">Fe2OG dioxygenase domain-containing protein</fullName>
    </recommendedName>
</protein>
<evidence type="ECO:0000256" key="6">
    <source>
        <dbReference type="SAM" id="MobiDB-lite"/>
    </source>
</evidence>
<dbReference type="OrthoDB" id="333807at2759"/>
<keyword evidence="10" id="KW-1185">Reference proteome</keyword>
<dbReference type="Proteomes" id="UP000007494">
    <property type="component" value="Chromosome VIIb"/>
</dbReference>
<evidence type="ECO:0000256" key="4">
    <source>
        <dbReference type="ARBA" id="ARBA00023004"/>
    </source>
</evidence>
<name>F0VGV6_NEOCL</name>
<dbReference type="GeneID" id="13442980"/>
<feature type="binding site" evidence="5">
    <location>
        <position position="786"/>
    </location>
    <ligand>
        <name>Fe cation</name>
        <dbReference type="ChEBI" id="CHEBI:24875"/>
        <note>catalytic</note>
    </ligand>
</feature>
<evidence type="ECO:0000256" key="2">
    <source>
        <dbReference type="ARBA" id="ARBA00022964"/>
    </source>
</evidence>
<evidence type="ECO:0000259" key="7">
    <source>
        <dbReference type="PROSITE" id="PS51471"/>
    </source>
</evidence>
<feature type="compositionally biased region" description="Basic and acidic residues" evidence="6">
    <location>
        <begin position="919"/>
        <end position="928"/>
    </location>
</feature>
<reference evidence="10" key="3">
    <citation type="journal article" date="2012" name="PLoS Pathog.">
        <title>Comparative genomics of the apicomplexan parasites Toxoplasma gondii and Neospora caninum: Coccidia differing in host range and transmission strategy.</title>
        <authorList>
            <person name="Reid A.J."/>
            <person name="Vermont S.J."/>
            <person name="Cotton J.A."/>
            <person name="Harris D."/>
            <person name="Hill-Cawthorne G.A."/>
            <person name="Konen-Waisman S."/>
            <person name="Latham S.M."/>
            <person name="Mourier T."/>
            <person name="Norton R."/>
            <person name="Quail M.A."/>
            <person name="Sanders M."/>
            <person name="Shanmugam D."/>
            <person name="Sohal A."/>
            <person name="Wasmuth J.D."/>
            <person name="Brunk B."/>
            <person name="Grigg M.E."/>
            <person name="Howard J.C."/>
            <person name="Parkinson J."/>
            <person name="Roos D.S."/>
            <person name="Trees A.J."/>
            <person name="Berriman M."/>
            <person name="Pain A."/>
            <person name="Wastling J.M."/>
        </authorList>
    </citation>
    <scope>NUCLEOTIDE SEQUENCE [LARGE SCALE GENOMIC DNA]</scope>
    <source>
        <strain evidence="10">Liverpool</strain>
    </source>
</reference>
<feature type="region of interest" description="Disordered" evidence="6">
    <location>
        <begin position="803"/>
        <end position="841"/>
    </location>
</feature>
<dbReference type="OMA" id="RRESSMY"/>
<dbReference type="InParanoid" id="F0VGV6"/>
<feature type="compositionally biased region" description="Polar residues" evidence="6">
    <location>
        <begin position="901"/>
        <end position="911"/>
    </location>
</feature>
<dbReference type="GO" id="GO:0005737">
    <property type="term" value="C:cytoplasm"/>
    <property type="evidence" value="ECO:0007669"/>
    <property type="project" value="TreeGrafter"/>
</dbReference>
<dbReference type="InterPro" id="IPR005123">
    <property type="entry name" value="Oxoglu/Fe-dep_dioxygenase_dom"/>
</dbReference>
<dbReference type="eggNOG" id="KOG2731">
    <property type="taxonomic scope" value="Eukaryota"/>
</dbReference>
<feature type="region of interest" description="Disordered" evidence="6">
    <location>
        <begin position="61"/>
        <end position="174"/>
    </location>
</feature>
<feature type="compositionally biased region" description="Basic and acidic residues" evidence="6">
    <location>
        <begin position="633"/>
        <end position="673"/>
    </location>
</feature>
<dbReference type="PROSITE" id="PS51471">
    <property type="entry name" value="FE2OG_OXY"/>
    <property type="match status" value="1"/>
</dbReference>
<feature type="binding site" evidence="5">
    <location>
        <position position="731"/>
    </location>
    <ligand>
        <name>Fe cation</name>
        <dbReference type="ChEBI" id="CHEBI:24875"/>
        <note>catalytic</note>
    </ligand>
</feature>
<keyword evidence="2" id="KW-0223">Dioxygenase</keyword>
<feature type="compositionally biased region" description="Basic and acidic residues" evidence="6">
    <location>
        <begin position="91"/>
        <end position="102"/>
    </location>
</feature>
<dbReference type="InterPro" id="IPR027450">
    <property type="entry name" value="AlkB-like"/>
</dbReference>
<dbReference type="RefSeq" id="XP_003882982.1">
    <property type="nucleotide sequence ID" value="XM_003882933.1"/>
</dbReference>
<feature type="compositionally biased region" description="Basic and acidic residues" evidence="6">
    <location>
        <begin position="506"/>
        <end position="522"/>
    </location>
</feature>
<dbReference type="GO" id="GO:0005634">
    <property type="term" value="C:nucleus"/>
    <property type="evidence" value="ECO:0007669"/>
    <property type="project" value="TreeGrafter"/>
</dbReference>
<reference evidence="9" key="4">
    <citation type="journal article" date="2015" name="PLoS ONE">
        <title>Comprehensive Evaluation of Toxoplasma gondii VEG and Neospora caninum LIV Genomes with Tachyzoite Stage Transcriptome and Proteome Defines Novel Transcript Features.</title>
        <authorList>
            <person name="Ramaprasad A."/>
            <person name="Mourier T."/>
            <person name="Naeem R."/>
            <person name="Malas T.B."/>
            <person name="Moussa E."/>
            <person name="Panigrahi A."/>
            <person name="Vermont S.J."/>
            <person name="Otto T.D."/>
            <person name="Wastling J."/>
            <person name="Pain A."/>
        </authorList>
    </citation>
    <scope>NUCLEOTIDE SEQUENCE</scope>
    <source>
        <strain evidence="9">Liverpool</strain>
    </source>
</reference>
<dbReference type="PANTHER" id="PTHR16557:SF2">
    <property type="entry name" value="NUCLEIC ACID DIOXYGENASE ALKBH1"/>
    <property type="match status" value="1"/>
</dbReference>
<dbReference type="InterPro" id="IPR004574">
    <property type="entry name" value="Alkb"/>
</dbReference>